<dbReference type="RefSeq" id="WP_147667109.1">
    <property type="nucleotide sequence ID" value="NZ_CP120678.1"/>
</dbReference>
<sequence>MKKYLKVIILFITILLIHNIWMSKVESVPVMTEEPLYRAIQATGAEVESLTIHSYAVVTMKENEVENLDNAINYLAEHFELKKEEIVKEIIQNSKERSIKICGNVDGQNISITLKKLFAENIADKIHLSIKIEEDHPESYNLTYRKEKLLEIFRKFFVEPHITTCLEGYLDGKLRKGAADCCIRDALDSIGADMNSRVDGGNYISVTGYTSLIDDKIIAGNIPVNINMAIRYHTLDNRTYITIGSPLILVEY</sequence>
<proteinExistence type="predicted"/>
<reference evidence="1" key="1">
    <citation type="submission" date="2023-03" db="EMBL/GenBank/DDBJ databases">
        <title>Selenobaculum gbiensis gen. nov. sp. nov., a new bacterium isolated from the gut microbiota of IBD patient.</title>
        <authorList>
            <person name="Yeo S."/>
            <person name="Park H."/>
            <person name="Huh C.S."/>
        </authorList>
    </citation>
    <scope>NUCLEOTIDE SEQUENCE</scope>
    <source>
        <strain evidence="1">ICN-92133</strain>
    </source>
</reference>
<accession>A0A9Y2AHL8</accession>
<dbReference type="InterPro" id="IPR036209">
    <property type="entry name" value="YwmB-like_sf"/>
</dbReference>
<dbReference type="InterPro" id="IPR014794">
    <property type="entry name" value="DUF1779"/>
</dbReference>
<organism evidence="1 2">
    <name type="scientific">Selenobaculum gibii</name>
    <dbReference type="NCBI Taxonomy" id="3054208"/>
    <lineage>
        <taxon>Bacteria</taxon>
        <taxon>Bacillati</taxon>
        <taxon>Bacillota</taxon>
        <taxon>Negativicutes</taxon>
        <taxon>Selenomonadales</taxon>
        <taxon>Selenomonadaceae</taxon>
        <taxon>Selenobaculum</taxon>
    </lineage>
</organism>
<dbReference type="Gene3D" id="3.30.360.40">
    <property type="entry name" value="YwmB-like"/>
    <property type="match status" value="1"/>
</dbReference>
<dbReference type="Pfam" id="PF08680">
    <property type="entry name" value="DUF1779"/>
    <property type="match status" value="1"/>
</dbReference>
<dbReference type="EMBL" id="CP120678">
    <property type="protein sequence ID" value="WIW70974.1"/>
    <property type="molecule type" value="Genomic_DNA"/>
</dbReference>
<protein>
    <submittedName>
        <fullName evidence="1">YwmB family TATA-box binding protein</fullName>
    </submittedName>
</protein>
<dbReference type="Proteomes" id="UP001243623">
    <property type="component" value="Chromosome"/>
</dbReference>
<name>A0A9Y2AHL8_9FIRM</name>
<dbReference type="AlphaFoldDB" id="A0A9Y2AHL8"/>
<dbReference type="KEGG" id="sgbi:P3F81_01230"/>
<evidence type="ECO:0000313" key="1">
    <source>
        <dbReference type="EMBL" id="WIW70974.1"/>
    </source>
</evidence>
<keyword evidence="2" id="KW-1185">Reference proteome</keyword>
<evidence type="ECO:0000313" key="2">
    <source>
        <dbReference type="Proteomes" id="UP001243623"/>
    </source>
</evidence>
<dbReference type="SUPFAM" id="SSF143842">
    <property type="entry name" value="YwmB-like"/>
    <property type="match status" value="1"/>
</dbReference>
<gene>
    <name evidence="1" type="ORF">P3F81_01230</name>
</gene>